<dbReference type="OrthoDB" id="143162at2"/>
<evidence type="ECO:0000259" key="1">
    <source>
        <dbReference type="Pfam" id="PF19993"/>
    </source>
</evidence>
<name>A0A1Y5WTI9_KIBAR</name>
<organism evidence="2 3">
    <name type="scientific">Kibdelosporangium aridum</name>
    <dbReference type="NCBI Taxonomy" id="2030"/>
    <lineage>
        <taxon>Bacteria</taxon>
        <taxon>Bacillati</taxon>
        <taxon>Actinomycetota</taxon>
        <taxon>Actinomycetes</taxon>
        <taxon>Pseudonocardiales</taxon>
        <taxon>Pseudonocardiaceae</taxon>
        <taxon>Kibdelosporangium</taxon>
    </lineage>
</organism>
<proteinExistence type="predicted"/>
<gene>
    <name evidence="2" type="ORF">SAMN05661093_00261</name>
</gene>
<sequence length="401" mass="44339">MLGSTVACPYCYNRINPGKLHFQCTGRAAPGRDRCVKSVDQDRQRLTGYAAPAWPTFPPPESRNPLGQRVAQCPDCGVDTGVRACPVCHTPLPANFAESRSPLIGMVGGKNSGKTVYTTVLVHELRHNVRRRFAADVSFAGDQQGDAGSLGNWLKLYERSLFDQNMLFESTAAARDGLKVPLVLQWRQPKRGKLGRTTHSTTTLSFYDAPGEDMTTQEFVNGQAYLGSADGLIVLLDPFELPGAHDRIAVPDAARRETEPPLTVLNRITEMLRLTHGVKASKRITIPIAVVFSKIDAFYKMLGDDHPLLTKPQAGAFYNETAGQDTDEHIRALLTDLDADDIDSHLRSHYKQFRYFAVSSLGAEPDYRKQQVDAGGVRPFRVDEPLLWLLGMFKIIERSGG</sequence>
<dbReference type="RefSeq" id="WP_033384366.1">
    <property type="nucleotide sequence ID" value="NZ_FWXV01000001.1"/>
</dbReference>
<dbReference type="AlphaFoldDB" id="A0A1Y5WTI9"/>
<keyword evidence="3" id="KW-1185">Reference proteome</keyword>
<dbReference type="Proteomes" id="UP000192674">
    <property type="component" value="Unassembled WGS sequence"/>
</dbReference>
<accession>A0A1Y5WTI9</accession>
<dbReference type="InterPro" id="IPR027417">
    <property type="entry name" value="P-loop_NTPase"/>
</dbReference>
<dbReference type="EMBL" id="FWXV01000001">
    <property type="protein sequence ID" value="SMC50560.1"/>
    <property type="molecule type" value="Genomic_DNA"/>
</dbReference>
<dbReference type="InterPro" id="IPR045528">
    <property type="entry name" value="DO-GTPase2"/>
</dbReference>
<evidence type="ECO:0000313" key="3">
    <source>
        <dbReference type="Proteomes" id="UP000192674"/>
    </source>
</evidence>
<dbReference type="Pfam" id="PF19993">
    <property type="entry name" value="DO-GTPase2"/>
    <property type="match status" value="1"/>
</dbReference>
<evidence type="ECO:0000313" key="2">
    <source>
        <dbReference type="EMBL" id="SMC50560.1"/>
    </source>
</evidence>
<protein>
    <recommendedName>
        <fullName evidence="1">Double-GTPase 2 domain-containing protein</fullName>
    </recommendedName>
</protein>
<dbReference type="SUPFAM" id="SSF52540">
    <property type="entry name" value="P-loop containing nucleoside triphosphate hydrolases"/>
    <property type="match status" value="1"/>
</dbReference>
<reference evidence="2 3" key="1">
    <citation type="submission" date="2017-04" db="EMBL/GenBank/DDBJ databases">
        <authorList>
            <person name="Afonso C.L."/>
            <person name="Miller P.J."/>
            <person name="Scott M.A."/>
            <person name="Spackman E."/>
            <person name="Goraichik I."/>
            <person name="Dimitrov K.M."/>
            <person name="Suarez D.L."/>
            <person name="Swayne D.E."/>
        </authorList>
    </citation>
    <scope>NUCLEOTIDE SEQUENCE [LARGE SCALE GENOMIC DNA]</scope>
    <source>
        <strain evidence="2 3">DSM 43828</strain>
    </source>
</reference>
<feature type="domain" description="Double-GTPase 2" evidence="1">
    <location>
        <begin position="103"/>
        <end position="304"/>
    </location>
</feature>